<comment type="caution">
    <text evidence="1">The sequence shown here is derived from an EMBL/GenBank/DDBJ whole genome shotgun (WGS) entry which is preliminary data.</text>
</comment>
<name>A0A1A6HLB9_NEOLE</name>
<keyword evidence="2" id="KW-1185">Reference proteome</keyword>
<dbReference type="EMBL" id="LZPO01027369">
    <property type="protein sequence ID" value="OBS79049.1"/>
    <property type="molecule type" value="Genomic_DNA"/>
</dbReference>
<evidence type="ECO:0000313" key="2">
    <source>
        <dbReference type="Proteomes" id="UP000092124"/>
    </source>
</evidence>
<accession>A0A1A6HLB9</accession>
<dbReference type="Proteomes" id="UP000092124">
    <property type="component" value="Unassembled WGS sequence"/>
</dbReference>
<reference evidence="1 2" key="1">
    <citation type="submission" date="2016-06" db="EMBL/GenBank/DDBJ databases">
        <title>The Draft Genome Sequence and Annotation of the Desert Woodrat Neotoma lepida.</title>
        <authorList>
            <person name="Campbell M."/>
            <person name="Oakeson K.F."/>
            <person name="Yandell M."/>
            <person name="Halpert J.R."/>
            <person name="Dearing D."/>
        </authorList>
    </citation>
    <scope>NUCLEOTIDE SEQUENCE [LARGE SCALE GENOMIC DNA]</scope>
    <source>
        <strain evidence="1">417</strain>
        <tissue evidence="1">Liver</tissue>
    </source>
</reference>
<organism evidence="1 2">
    <name type="scientific">Neotoma lepida</name>
    <name type="common">Desert woodrat</name>
    <dbReference type="NCBI Taxonomy" id="56216"/>
    <lineage>
        <taxon>Eukaryota</taxon>
        <taxon>Metazoa</taxon>
        <taxon>Chordata</taxon>
        <taxon>Craniata</taxon>
        <taxon>Vertebrata</taxon>
        <taxon>Euteleostomi</taxon>
        <taxon>Mammalia</taxon>
        <taxon>Eutheria</taxon>
        <taxon>Euarchontoglires</taxon>
        <taxon>Glires</taxon>
        <taxon>Rodentia</taxon>
        <taxon>Myomorpha</taxon>
        <taxon>Muroidea</taxon>
        <taxon>Cricetidae</taxon>
        <taxon>Neotominae</taxon>
        <taxon>Neotoma</taxon>
    </lineage>
</organism>
<sequence>MHFVLKRPRSRIEGPVLPFLDEHDEELVTKVEEPSTFLGAREATTAKRGSWDVVCFGPHHVHTGRDNLHRRPSCGCLNWTRTRK</sequence>
<proteinExistence type="predicted"/>
<evidence type="ECO:0000313" key="1">
    <source>
        <dbReference type="EMBL" id="OBS79049.1"/>
    </source>
</evidence>
<gene>
    <name evidence="1" type="ORF">A6R68_18545</name>
</gene>
<protein>
    <submittedName>
        <fullName evidence="1">Uncharacterized protein</fullName>
    </submittedName>
</protein>
<dbReference type="AlphaFoldDB" id="A0A1A6HLB9"/>